<protein>
    <recommendedName>
        <fullName evidence="5">UBC core domain-containing protein</fullName>
    </recommendedName>
</protein>
<feature type="region of interest" description="Disordered" evidence="3">
    <location>
        <begin position="324"/>
        <end position="347"/>
    </location>
</feature>
<dbReference type="GO" id="GO:0061631">
    <property type="term" value="F:ubiquitin conjugating enzyme activity"/>
    <property type="evidence" value="ECO:0007669"/>
    <property type="project" value="TreeGrafter"/>
</dbReference>
<feature type="chain" id="PRO_5029690387" description="UBC core domain-containing protein" evidence="4">
    <location>
        <begin position="18"/>
        <end position="370"/>
    </location>
</feature>
<dbReference type="SMART" id="SM00212">
    <property type="entry name" value="UBCc"/>
    <property type="match status" value="1"/>
</dbReference>
<evidence type="ECO:0000256" key="1">
    <source>
        <dbReference type="ARBA" id="ARBA00022679"/>
    </source>
</evidence>
<reference evidence="6" key="1">
    <citation type="submission" date="2021-01" db="UniProtKB">
        <authorList>
            <consortium name="EnsemblPlants"/>
        </authorList>
    </citation>
    <scope>IDENTIFICATION</scope>
</reference>
<dbReference type="PANTHER" id="PTHR46116:SF19">
    <property type="entry name" value="UBIQUITIN-CONJUGATING ENZYME FAMILY PROTEIN"/>
    <property type="match status" value="1"/>
</dbReference>
<evidence type="ECO:0000313" key="6">
    <source>
        <dbReference type="EnsemblPlants" id="Kaladp0045s0082.1.v1.1"/>
    </source>
</evidence>
<keyword evidence="7" id="KW-1185">Reference proteome</keyword>
<dbReference type="EnsemblPlants" id="Kaladp0045s0082.1.v1.1">
    <property type="protein sequence ID" value="Kaladp0045s0082.1.v1.1"/>
    <property type="gene ID" value="Kaladp0045s0082.v1.1"/>
</dbReference>
<accession>A0A7N0ZX26</accession>
<name>A0A7N0ZX26_KALFE</name>
<dbReference type="OMA" id="LKITEEW"/>
<keyword evidence="2" id="KW-0833">Ubl conjugation pathway</keyword>
<dbReference type="InterPro" id="IPR016135">
    <property type="entry name" value="UBQ-conjugating_enzyme/RWD"/>
</dbReference>
<feature type="signal peptide" evidence="4">
    <location>
        <begin position="1"/>
        <end position="17"/>
    </location>
</feature>
<dbReference type="InterPro" id="IPR000608">
    <property type="entry name" value="UBC"/>
</dbReference>
<evidence type="ECO:0000259" key="5">
    <source>
        <dbReference type="PROSITE" id="PS50127"/>
    </source>
</evidence>
<sequence length="370" mass="41733">MVWRFLITLVLIPHATSQKLCQSSKLSLSRCSTMASEIEEVSRTEFPQFDVVTDFSDHKFTNWKDHNFTPGGLVCKQIMREWKILSENLPETIYVRAYEARIDLLRAVIVGAKGTPYHDGLFFFDLAFPQNYPNSPPKVNYRSYGYELNPIIYSNGYICLSILNSRSGKMSEAWNPSSTVLQILVSLQALVLNEKAFYNEAILKPAWSSKRYSQKVFASNCRTMQAVLRSPPLNFKEFVTAHFCRRACSILKAIDAYKDGVVAVGQFDETQCYLVSKTTKVSKTYAREMNSLYCKMFSIFSNIAAPGLDKLSLPCPKPVPIKTVSDSAASNPPQATPANKESKKSITGKILEMVKRVYKKITSSKSSHRS</sequence>
<organism evidence="6 7">
    <name type="scientific">Kalanchoe fedtschenkoi</name>
    <name type="common">Lavender scallops</name>
    <name type="synonym">South American air plant</name>
    <dbReference type="NCBI Taxonomy" id="63787"/>
    <lineage>
        <taxon>Eukaryota</taxon>
        <taxon>Viridiplantae</taxon>
        <taxon>Streptophyta</taxon>
        <taxon>Embryophyta</taxon>
        <taxon>Tracheophyta</taxon>
        <taxon>Spermatophyta</taxon>
        <taxon>Magnoliopsida</taxon>
        <taxon>eudicotyledons</taxon>
        <taxon>Gunneridae</taxon>
        <taxon>Pentapetalae</taxon>
        <taxon>Saxifragales</taxon>
        <taxon>Crassulaceae</taxon>
        <taxon>Kalanchoe</taxon>
    </lineage>
</organism>
<dbReference type="Pfam" id="PF00179">
    <property type="entry name" value="UQ_con"/>
    <property type="match status" value="1"/>
</dbReference>
<dbReference type="Gene3D" id="3.10.110.10">
    <property type="entry name" value="Ubiquitin Conjugating Enzyme"/>
    <property type="match status" value="1"/>
</dbReference>
<evidence type="ECO:0000256" key="2">
    <source>
        <dbReference type="ARBA" id="ARBA00022786"/>
    </source>
</evidence>
<evidence type="ECO:0000256" key="3">
    <source>
        <dbReference type="SAM" id="MobiDB-lite"/>
    </source>
</evidence>
<keyword evidence="1" id="KW-0808">Transferase</keyword>
<dbReference type="PANTHER" id="PTHR46116">
    <property type="entry name" value="(E3-INDEPENDENT) E2 UBIQUITIN-CONJUGATING ENZYME"/>
    <property type="match status" value="1"/>
</dbReference>
<dbReference type="SUPFAM" id="SSF54495">
    <property type="entry name" value="UBC-like"/>
    <property type="match status" value="1"/>
</dbReference>
<dbReference type="Proteomes" id="UP000594263">
    <property type="component" value="Unplaced"/>
</dbReference>
<keyword evidence="4" id="KW-0732">Signal</keyword>
<dbReference type="PROSITE" id="PS50127">
    <property type="entry name" value="UBC_2"/>
    <property type="match status" value="1"/>
</dbReference>
<feature type="domain" description="UBC core" evidence="5">
    <location>
        <begin position="73"/>
        <end position="232"/>
    </location>
</feature>
<evidence type="ECO:0000313" key="7">
    <source>
        <dbReference type="Proteomes" id="UP000594263"/>
    </source>
</evidence>
<evidence type="ECO:0000256" key="4">
    <source>
        <dbReference type="SAM" id="SignalP"/>
    </source>
</evidence>
<dbReference type="CDD" id="cd23837">
    <property type="entry name" value="UBCc_UBE2O"/>
    <property type="match status" value="1"/>
</dbReference>
<feature type="compositionally biased region" description="Polar residues" evidence="3">
    <location>
        <begin position="324"/>
        <end position="339"/>
    </location>
</feature>
<proteinExistence type="predicted"/>
<dbReference type="AlphaFoldDB" id="A0A7N0ZX26"/>
<dbReference type="Gramene" id="Kaladp0045s0082.1.v1.1">
    <property type="protein sequence ID" value="Kaladp0045s0082.1.v1.1"/>
    <property type="gene ID" value="Kaladp0045s0082.v1.1"/>
</dbReference>